<name>A0A069RA25_PEPLI</name>
<reference evidence="4 6" key="1">
    <citation type="submission" date="2014-03" db="EMBL/GenBank/DDBJ databases">
        <title>Genome sequence of Clostridium litorale W6, DSM 5388.</title>
        <authorList>
            <person name="Poehlein A."/>
            <person name="Jagirdar A."/>
            <person name="Khonsari B."/>
            <person name="Chibani C.M."/>
            <person name="Gutierrez Gutierrez D.A."/>
            <person name="Davydova E."/>
            <person name="Alghaithi H.S."/>
            <person name="Nair K.P."/>
            <person name="Dhamotharan K."/>
            <person name="Chandran L."/>
            <person name="G W."/>
            <person name="Daniel R."/>
        </authorList>
    </citation>
    <scope>NUCLEOTIDE SEQUENCE [LARGE SCALE GENOMIC DNA]</scope>
    <source>
        <strain evidence="4 6">W6</strain>
    </source>
</reference>
<dbReference type="PROSITE" id="PS51257">
    <property type="entry name" value="PROKAR_LIPOPROTEIN"/>
    <property type="match status" value="1"/>
</dbReference>
<dbReference type="EMBL" id="JJMM01000010">
    <property type="protein sequence ID" value="KDR95356.1"/>
    <property type="molecule type" value="Genomic_DNA"/>
</dbReference>
<organism evidence="4 6">
    <name type="scientific">Peptoclostridium litorale DSM 5388</name>
    <dbReference type="NCBI Taxonomy" id="1121324"/>
    <lineage>
        <taxon>Bacteria</taxon>
        <taxon>Bacillati</taxon>
        <taxon>Bacillota</taxon>
        <taxon>Clostridia</taxon>
        <taxon>Peptostreptococcales</taxon>
        <taxon>Peptoclostridiaceae</taxon>
        <taxon>Peptoclostridium</taxon>
    </lineage>
</organism>
<dbReference type="InterPro" id="IPR003760">
    <property type="entry name" value="PnrA-like"/>
</dbReference>
<feature type="domain" description="ABC transporter substrate-binding protein PnrA-like" evidence="3">
    <location>
        <begin position="42"/>
        <end position="326"/>
    </location>
</feature>
<keyword evidence="6" id="KW-1185">Reference proteome</keyword>
<proteinExistence type="predicted"/>
<dbReference type="PANTHER" id="PTHR43208:SF1">
    <property type="entry name" value="ABC TRANSPORTER SUBSTRATE-BINDING PROTEIN"/>
    <property type="match status" value="1"/>
</dbReference>
<evidence type="ECO:0000313" key="5">
    <source>
        <dbReference type="EMBL" id="KDR95356.1"/>
    </source>
</evidence>
<feature type="signal peptide" evidence="2">
    <location>
        <begin position="1"/>
        <end position="21"/>
    </location>
</feature>
<feature type="chain" id="PRO_5038290162" evidence="2">
    <location>
        <begin position="22"/>
        <end position="369"/>
    </location>
</feature>
<gene>
    <name evidence="5" type="ORF">CLIT_10c00830</name>
    <name evidence="4" type="ORF">CLIT_23c02010</name>
</gene>
<evidence type="ECO:0000259" key="3">
    <source>
        <dbReference type="Pfam" id="PF02608"/>
    </source>
</evidence>
<dbReference type="CDD" id="cd19963">
    <property type="entry name" value="PBP1_BMP-like"/>
    <property type="match status" value="1"/>
</dbReference>
<evidence type="ECO:0000313" key="4">
    <source>
        <dbReference type="EMBL" id="KDR93929.1"/>
    </source>
</evidence>
<dbReference type="GO" id="GO:0005886">
    <property type="term" value="C:plasma membrane"/>
    <property type="evidence" value="ECO:0007669"/>
    <property type="project" value="InterPro"/>
</dbReference>
<dbReference type="EMBL" id="JJMM01000026">
    <property type="protein sequence ID" value="KDR93929.1"/>
    <property type="molecule type" value="Genomic_DNA"/>
</dbReference>
<protein>
    <submittedName>
        <fullName evidence="4">Purine-binding protein</fullName>
    </submittedName>
</protein>
<dbReference type="AlphaFoldDB" id="A0A069RA25"/>
<dbReference type="InterPro" id="IPR052910">
    <property type="entry name" value="ABC-Purine-Binding"/>
</dbReference>
<comment type="caution">
    <text evidence="4">The sequence shown here is derived from an EMBL/GenBank/DDBJ whole genome shotgun (WGS) entry which is preliminary data.</text>
</comment>
<sequence length="369" mass="40689">MKKKIFAVMMSLVLVFSLALTGCGSKEESSDQPAETSADSMKVGFIYVGPIGDGGWSYAHNEARLYLENELGVSTIYKESVPEGPEVEKIMRDMIDQGAKVIFATSFGYMDYVEKISKEYPDVKFLHCSGYKDGENMSNYFGRMYEPRYLSGVVAGMKTQTNKIGYVAAFEIPEVIRGINAFTLGVKSVNPEASVAVRWTHTWYDPVSEKAAAESLLDEGSDVIAQHQDTAGPQQAAQEKGAFSIGYNTDMKEMAPQAYLTAPVWNWGPYYVKQVKAAMDGTWKSENYWGGMEDEVVQLAPMTELVPSEAVQKVTELEGKIKDGSLKVFAGPIKDNEGNVVVKEGEVLTDEQLLSMDWLVEGVEGSIKK</sequence>
<dbReference type="Pfam" id="PF02608">
    <property type="entry name" value="Bmp"/>
    <property type="match status" value="1"/>
</dbReference>
<dbReference type="RefSeq" id="WP_038263525.1">
    <property type="nucleotide sequence ID" value="NZ_FSRH01000004.1"/>
</dbReference>
<dbReference type="eggNOG" id="COG1744">
    <property type="taxonomic scope" value="Bacteria"/>
</dbReference>
<evidence type="ECO:0000256" key="2">
    <source>
        <dbReference type="SAM" id="SignalP"/>
    </source>
</evidence>
<dbReference type="OrthoDB" id="9769871at2"/>
<dbReference type="STRING" id="1121324.CLIT_10c00830"/>
<keyword evidence="1 2" id="KW-0732">Signal</keyword>
<evidence type="ECO:0000313" key="6">
    <source>
        <dbReference type="Proteomes" id="UP000027946"/>
    </source>
</evidence>
<evidence type="ECO:0000256" key="1">
    <source>
        <dbReference type="ARBA" id="ARBA00022729"/>
    </source>
</evidence>
<dbReference type="Proteomes" id="UP000027946">
    <property type="component" value="Unassembled WGS sequence"/>
</dbReference>
<dbReference type="PANTHER" id="PTHR43208">
    <property type="entry name" value="ABC TRANSPORTER SUBSTRATE-BINDING PROTEIN"/>
    <property type="match status" value="1"/>
</dbReference>
<dbReference type="Gene3D" id="3.40.50.2300">
    <property type="match status" value="2"/>
</dbReference>
<accession>A0A069RA25</accession>